<dbReference type="PANTHER" id="PTHR37299">
    <property type="entry name" value="TRANSCRIPTIONAL REGULATOR-RELATED"/>
    <property type="match status" value="1"/>
</dbReference>
<dbReference type="InterPro" id="IPR011006">
    <property type="entry name" value="CheY-like_superfamily"/>
</dbReference>
<evidence type="ECO:0000256" key="3">
    <source>
        <dbReference type="PROSITE-ProRule" id="PRU00169"/>
    </source>
</evidence>
<keyword evidence="3" id="KW-0597">Phosphoprotein</keyword>
<dbReference type="Proteomes" id="UP001298753">
    <property type="component" value="Unassembled WGS sequence"/>
</dbReference>
<evidence type="ECO:0000256" key="2">
    <source>
        <dbReference type="ARBA" id="ARBA00024867"/>
    </source>
</evidence>
<feature type="modified residue" description="4-aspartylphosphate" evidence="3">
    <location>
        <position position="57"/>
    </location>
</feature>
<dbReference type="CDD" id="cd00156">
    <property type="entry name" value="REC"/>
    <property type="match status" value="1"/>
</dbReference>
<accession>A0AAW4W2I6</accession>
<feature type="domain" description="Response regulatory" evidence="4">
    <location>
        <begin position="2"/>
        <end position="120"/>
    </location>
</feature>
<dbReference type="SMART" id="SM00448">
    <property type="entry name" value="REC"/>
    <property type="match status" value="1"/>
</dbReference>
<reference evidence="5 6" key="1">
    <citation type="submission" date="2021-10" db="EMBL/GenBank/DDBJ databases">
        <title>Anaerobic single-cell dispensing facilitates the cultivation of human gut bacteria.</title>
        <authorList>
            <person name="Afrizal A."/>
        </authorList>
    </citation>
    <scope>NUCLEOTIDE SEQUENCE [LARGE SCALE GENOMIC DNA]</scope>
    <source>
        <strain evidence="5 6">CLA-AA-H270</strain>
    </source>
</reference>
<dbReference type="SUPFAM" id="SSF52172">
    <property type="entry name" value="CheY-like"/>
    <property type="match status" value="1"/>
</dbReference>
<dbReference type="SMART" id="SM00850">
    <property type="entry name" value="LytTR"/>
    <property type="match status" value="1"/>
</dbReference>
<dbReference type="InterPro" id="IPR046947">
    <property type="entry name" value="LytR-like"/>
</dbReference>
<organism evidence="5 6">
    <name type="scientific">Agathobaculum butyriciproducens</name>
    <dbReference type="NCBI Taxonomy" id="1628085"/>
    <lineage>
        <taxon>Bacteria</taxon>
        <taxon>Bacillati</taxon>
        <taxon>Bacillota</taxon>
        <taxon>Clostridia</taxon>
        <taxon>Eubacteriales</taxon>
        <taxon>Butyricicoccaceae</taxon>
        <taxon>Agathobaculum</taxon>
    </lineage>
</organism>
<comment type="caution">
    <text evidence="5">The sequence shown here is derived from an EMBL/GenBank/DDBJ whole genome shotgun (WGS) entry which is preliminary data.</text>
</comment>
<evidence type="ECO:0000313" key="6">
    <source>
        <dbReference type="Proteomes" id="UP001298753"/>
    </source>
</evidence>
<dbReference type="Gene3D" id="3.40.50.2300">
    <property type="match status" value="1"/>
</dbReference>
<dbReference type="InterPro" id="IPR007492">
    <property type="entry name" value="LytTR_DNA-bd_dom"/>
</dbReference>
<keyword evidence="6" id="KW-1185">Reference proteome</keyword>
<gene>
    <name evidence="5" type="ORF">LKD22_08515</name>
</gene>
<dbReference type="PANTHER" id="PTHR37299:SF1">
    <property type="entry name" value="STAGE 0 SPORULATION PROTEIN A HOMOLOG"/>
    <property type="match status" value="1"/>
</dbReference>
<dbReference type="Gene3D" id="2.40.50.1020">
    <property type="entry name" value="LytTr DNA-binding domain"/>
    <property type="match status" value="1"/>
</dbReference>
<protein>
    <recommendedName>
        <fullName evidence="1">Stage 0 sporulation protein A homolog</fullName>
    </recommendedName>
</protein>
<dbReference type="RefSeq" id="WP_227600823.1">
    <property type="nucleotide sequence ID" value="NZ_JAJEPX010000024.1"/>
</dbReference>
<comment type="function">
    <text evidence="2">May play the central regulatory role in sporulation. It may be an element of the effector pathway responsible for the activation of sporulation genes in response to nutritional stress. Spo0A may act in concert with spo0H (a sigma factor) to control the expression of some genes that are critical to the sporulation process.</text>
</comment>
<sequence length="237" mass="27862">MHIIICEDDEAQALVLKKYFHEYQSTHPSDSISFFSSGEELLQSIDRNPTIHFAFLDIELPGISGLELADILRKRYPHLLIIFITNHPEYISTAFKLHPDQYLLKPIQSQNLFAVMKSLQHEYFHSHIQYVENERRLITIAYSEIIYAEFYQNKLFVHSLSGDYTLEIEPKEMKQTLLDKGLIRTHQGFYVNPVHIKSIELDTVICSDQSQIPISHRARRNLIQQYTEKYATMFFHS</sequence>
<dbReference type="GeneID" id="98660248"/>
<dbReference type="PROSITE" id="PS50110">
    <property type="entry name" value="RESPONSE_REGULATORY"/>
    <property type="match status" value="1"/>
</dbReference>
<dbReference type="Pfam" id="PF04397">
    <property type="entry name" value="LytTR"/>
    <property type="match status" value="1"/>
</dbReference>
<proteinExistence type="predicted"/>
<dbReference type="AlphaFoldDB" id="A0AAW4W2I6"/>
<dbReference type="Pfam" id="PF00072">
    <property type="entry name" value="Response_reg"/>
    <property type="match status" value="1"/>
</dbReference>
<evidence type="ECO:0000313" key="5">
    <source>
        <dbReference type="EMBL" id="MCC2177167.1"/>
    </source>
</evidence>
<evidence type="ECO:0000259" key="4">
    <source>
        <dbReference type="PROSITE" id="PS50110"/>
    </source>
</evidence>
<evidence type="ECO:0000256" key="1">
    <source>
        <dbReference type="ARBA" id="ARBA00018672"/>
    </source>
</evidence>
<dbReference type="InterPro" id="IPR001789">
    <property type="entry name" value="Sig_transdc_resp-reg_receiver"/>
</dbReference>
<name>A0AAW4W2I6_9FIRM</name>
<keyword evidence="5" id="KW-0238">DNA-binding</keyword>
<dbReference type="EMBL" id="JAJEPX010000024">
    <property type="protein sequence ID" value="MCC2177167.1"/>
    <property type="molecule type" value="Genomic_DNA"/>
</dbReference>
<dbReference type="GO" id="GO:0000156">
    <property type="term" value="F:phosphorelay response regulator activity"/>
    <property type="evidence" value="ECO:0007669"/>
    <property type="project" value="InterPro"/>
</dbReference>
<dbReference type="GO" id="GO:0003677">
    <property type="term" value="F:DNA binding"/>
    <property type="evidence" value="ECO:0007669"/>
    <property type="project" value="UniProtKB-KW"/>
</dbReference>